<keyword evidence="7 10" id="KW-0863">Zinc-finger</keyword>
<gene>
    <name evidence="13" type="ORF">B0T11DRAFT_340700</name>
</gene>
<evidence type="ECO:0000313" key="13">
    <source>
        <dbReference type="EMBL" id="KAH7358398.1"/>
    </source>
</evidence>
<evidence type="ECO:0000259" key="11">
    <source>
        <dbReference type="PROSITE" id="PS50865"/>
    </source>
</evidence>
<dbReference type="PROSITE" id="PS50879">
    <property type="entry name" value="RNASE_H_1"/>
    <property type="match status" value="1"/>
</dbReference>
<evidence type="ECO:0000256" key="2">
    <source>
        <dbReference type="ARBA" id="ARBA00005300"/>
    </source>
</evidence>
<evidence type="ECO:0000256" key="10">
    <source>
        <dbReference type="PROSITE-ProRule" id="PRU00134"/>
    </source>
</evidence>
<evidence type="ECO:0000256" key="1">
    <source>
        <dbReference type="ARBA" id="ARBA00000077"/>
    </source>
</evidence>
<dbReference type="PANTHER" id="PTHR10642:SF26">
    <property type="entry name" value="RIBONUCLEASE H1"/>
    <property type="match status" value="1"/>
</dbReference>
<evidence type="ECO:0000256" key="7">
    <source>
        <dbReference type="ARBA" id="ARBA00022771"/>
    </source>
</evidence>
<dbReference type="PANTHER" id="PTHR10642">
    <property type="entry name" value="RIBONUCLEASE H1"/>
    <property type="match status" value="1"/>
</dbReference>
<protein>
    <recommendedName>
        <fullName evidence="3">ribonuclease H</fullName>
        <ecNumber evidence="3">3.1.26.4</ecNumber>
    </recommendedName>
</protein>
<dbReference type="SUPFAM" id="SSF53098">
    <property type="entry name" value="Ribonuclease H-like"/>
    <property type="match status" value="1"/>
</dbReference>
<proteinExistence type="inferred from homology"/>
<dbReference type="GO" id="GO:0043137">
    <property type="term" value="P:DNA replication, removal of RNA primer"/>
    <property type="evidence" value="ECO:0007669"/>
    <property type="project" value="TreeGrafter"/>
</dbReference>
<dbReference type="InterPro" id="IPR012337">
    <property type="entry name" value="RNaseH-like_sf"/>
</dbReference>
<keyword evidence="6" id="KW-0255">Endonuclease</keyword>
<dbReference type="PROSITE" id="PS50865">
    <property type="entry name" value="ZF_MYND_2"/>
    <property type="match status" value="1"/>
</dbReference>
<reference evidence="13" key="1">
    <citation type="journal article" date="2021" name="Nat. Commun.">
        <title>Genetic determinants of endophytism in the Arabidopsis root mycobiome.</title>
        <authorList>
            <person name="Mesny F."/>
            <person name="Miyauchi S."/>
            <person name="Thiergart T."/>
            <person name="Pickel B."/>
            <person name="Atanasova L."/>
            <person name="Karlsson M."/>
            <person name="Huettel B."/>
            <person name="Barry K.W."/>
            <person name="Haridas S."/>
            <person name="Chen C."/>
            <person name="Bauer D."/>
            <person name="Andreopoulos W."/>
            <person name="Pangilinan J."/>
            <person name="LaButti K."/>
            <person name="Riley R."/>
            <person name="Lipzen A."/>
            <person name="Clum A."/>
            <person name="Drula E."/>
            <person name="Henrissat B."/>
            <person name="Kohler A."/>
            <person name="Grigoriev I.V."/>
            <person name="Martin F.M."/>
            <person name="Hacquard S."/>
        </authorList>
    </citation>
    <scope>NUCLEOTIDE SEQUENCE</scope>
    <source>
        <strain evidence="13">MPI-CAGE-AT-0016</strain>
    </source>
</reference>
<dbReference type="InterPro" id="IPR002893">
    <property type="entry name" value="Znf_MYND"/>
</dbReference>
<dbReference type="EMBL" id="JAGPXD010000004">
    <property type="protein sequence ID" value="KAH7358398.1"/>
    <property type="molecule type" value="Genomic_DNA"/>
</dbReference>
<keyword evidence="8" id="KW-0378">Hydrolase</keyword>
<dbReference type="AlphaFoldDB" id="A0A8K0X172"/>
<evidence type="ECO:0000256" key="5">
    <source>
        <dbReference type="ARBA" id="ARBA00022723"/>
    </source>
</evidence>
<dbReference type="InterPro" id="IPR002156">
    <property type="entry name" value="RNaseH_domain"/>
</dbReference>
<dbReference type="Gene3D" id="6.10.140.2220">
    <property type="match status" value="1"/>
</dbReference>
<sequence>MPIWFTGFARPGLETPPSCLYCHSNSSLFPCDGCKAVSYCGAARQKDDRSRHKSYCNAIRNTRETLEREEAALWAQPGDMFITSVGDFWGVLGTRNYMRARFAAANALLQIHTIAAGELALAHFKDMMRLNRSDDMGVRNIIPPLLLRLDKEQECYDFLKQQARMDVRGTTSCAGADIFESVDFLSSKNRPLSLSQLVSFTLLKLRLYLDLSGLKLKSENGCSMRANRFAGKLANARFQALLLQYLKLGGIVHEANPHFWKLLVDESVKTPAAPASHVRGSIEEARLALYHCRQSWKDTEDAITTLAKDAAAFATVHRPAVTASSHADINALEKKRGTGRAFPSRIVTDPVFLPDVMSTACVGHSQTDRFICLYDPNTTIVYTDGACTNNGQPNSRGGWAVIQGPVGPSSCSVVLGRLEDRGPFGDKAVATSNRAELRAVIGALRMCDWRSEGFDGILIATDSSYVVNDATEWALTWLSNGLVTQSGNAVMNRDLWELLLGEVERWFLRGLRVMLWSIPRELNVDADRAAKRAAQEEPQPVFRDIFAKATVAVEEESEEESLPMLGSLYMTFVIGKNSLATAVLMQKSVDTSLNNRSEPESGQLT</sequence>
<evidence type="ECO:0000313" key="14">
    <source>
        <dbReference type="Proteomes" id="UP000813385"/>
    </source>
</evidence>
<evidence type="ECO:0000256" key="4">
    <source>
        <dbReference type="ARBA" id="ARBA00022722"/>
    </source>
</evidence>
<dbReference type="Pfam" id="PF00075">
    <property type="entry name" value="RNase_H"/>
    <property type="match status" value="1"/>
</dbReference>
<dbReference type="GO" id="GO:0008270">
    <property type="term" value="F:zinc ion binding"/>
    <property type="evidence" value="ECO:0007669"/>
    <property type="project" value="UniProtKB-KW"/>
</dbReference>
<dbReference type="CDD" id="cd13934">
    <property type="entry name" value="RNase_H_Dikarya_like"/>
    <property type="match status" value="1"/>
</dbReference>
<evidence type="ECO:0000256" key="3">
    <source>
        <dbReference type="ARBA" id="ARBA00012180"/>
    </source>
</evidence>
<comment type="similarity">
    <text evidence="2">Belongs to the RNase H family.</text>
</comment>
<feature type="domain" description="MYND-type" evidence="11">
    <location>
        <begin position="19"/>
        <end position="56"/>
    </location>
</feature>
<dbReference type="GO" id="GO:0004523">
    <property type="term" value="F:RNA-DNA hybrid ribonuclease activity"/>
    <property type="evidence" value="ECO:0007669"/>
    <property type="project" value="UniProtKB-EC"/>
</dbReference>
<evidence type="ECO:0000259" key="12">
    <source>
        <dbReference type="PROSITE" id="PS50879"/>
    </source>
</evidence>
<feature type="domain" description="RNase H type-1" evidence="12">
    <location>
        <begin position="375"/>
        <end position="535"/>
    </location>
</feature>
<dbReference type="SUPFAM" id="SSF144232">
    <property type="entry name" value="HIT/MYND zinc finger-like"/>
    <property type="match status" value="1"/>
</dbReference>
<dbReference type="EC" id="3.1.26.4" evidence="3"/>
<dbReference type="InterPro" id="IPR036397">
    <property type="entry name" value="RNaseH_sf"/>
</dbReference>
<dbReference type="OrthoDB" id="5952526at2759"/>
<dbReference type="GO" id="GO:0003676">
    <property type="term" value="F:nucleic acid binding"/>
    <property type="evidence" value="ECO:0007669"/>
    <property type="project" value="InterPro"/>
</dbReference>
<evidence type="ECO:0000256" key="8">
    <source>
        <dbReference type="ARBA" id="ARBA00022801"/>
    </source>
</evidence>
<dbReference type="Pfam" id="PF01753">
    <property type="entry name" value="zf-MYND"/>
    <property type="match status" value="1"/>
</dbReference>
<name>A0A8K0X172_9PEZI</name>
<keyword evidence="9" id="KW-0862">Zinc</keyword>
<keyword evidence="14" id="KW-1185">Reference proteome</keyword>
<dbReference type="Proteomes" id="UP000813385">
    <property type="component" value="Unassembled WGS sequence"/>
</dbReference>
<dbReference type="Gene3D" id="3.30.420.10">
    <property type="entry name" value="Ribonuclease H-like superfamily/Ribonuclease H"/>
    <property type="match status" value="1"/>
</dbReference>
<organism evidence="13 14">
    <name type="scientific">Plectosphaerella cucumerina</name>
    <dbReference type="NCBI Taxonomy" id="40658"/>
    <lineage>
        <taxon>Eukaryota</taxon>
        <taxon>Fungi</taxon>
        <taxon>Dikarya</taxon>
        <taxon>Ascomycota</taxon>
        <taxon>Pezizomycotina</taxon>
        <taxon>Sordariomycetes</taxon>
        <taxon>Hypocreomycetidae</taxon>
        <taxon>Glomerellales</taxon>
        <taxon>Plectosphaerellaceae</taxon>
        <taxon>Plectosphaerella</taxon>
    </lineage>
</organism>
<keyword evidence="4" id="KW-0540">Nuclease</keyword>
<comment type="caution">
    <text evidence="13">The sequence shown here is derived from an EMBL/GenBank/DDBJ whole genome shotgun (WGS) entry which is preliminary data.</text>
</comment>
<comment type="catalytic activity">
    <reaction evidence="1">
        <text>Endonucleolytic cleavage to 5'-phosphomonoester.</text>
        <dbReference type="EC" id="3.1.26.4"/>
    </reaction>
</comment>
<accession>A0A8K0X172</accession>
<keyword evidence="5" id="KW-0479">Metal-binding</keyword>
<dbReference type="InterPro" id="IPR050092">
    <property type="entry name" value="RNase_H"/>
</dbReference>
<evidence type="ECO:0000256" key="9">
    <source>
        <dbReference type="ARBA" id="ARBA00022833"/>
    </source>
</evidence>
<evidence type="ECO:0000256" key="6">
    <source>
        <dbReference type="ARBA" id="ARBA00022759"/>
    </source>
</evidence>